<name>A0A832MIZ7_UNCEI</name>
<sequence length="161" mass="16166">MSGRAACPSPAVAHERAPRRGARARSDAAAARRGALVWLGAGVAALAAGAALVAWAGAQAGGEPACALRAASGIACPTCGGTRALAALGRGDLSAAWRLHPWSLLAPAQVFAAWAAWGLWRAGRLPARPDRWAPHAALVNAVALTAWWLASLLGGAASSAR</sequence>
<dbReference type="AlphaFoldDB" id="A0A832MIZ7"/>
<keyword evidence="2" id="KW-0812">Transmembrane</keyword>
<dbReference type="InterPro" id="IPR006311">
    <property type="entry name" value="TAT_signal"/>
</dbReference>
<accession>A0A832MIZ7</accession>
<dbReference type="InterPro" id="IPR021215">
    <property type="entry name" value="DUF2752"/>
</dbReference>
<keyword evidence="2" id="KW-0472">Membrane</keyword>
<evidence type="ECO:0000256" key="2">
    <source>
        <dbReference type="SAM" id="Phobius"/>
    </source>
</evidence>
<gene>
    <name evidence="3" type="ORF">ENR23_02665</name>
</gene>
<feature type="transmembrane region" description="Helical" evidence="2">
    <location>
        <begin position="102"/>
        <end position="120"/>
    </location>
</feature>
<feature type="transmembrane region" description="Helical" evidence="2">
    <location>
        <begin position="132"/>
        <end position="150"/>
    </location>
</feature>
<feature type="region of interest" description="Disordered" evidence="1">
    <location>
        <begin position="1"/>
        <end position="24"/>
    </location>
</feature>
<evidence type="ECO:0000313" key="3">
    <source>
        <dbReference type="EMBL" id="HGZ42322.1"/>
    </source>
</evidence>
<proteinExistence type="predicted"/>
<keyword evidence="2" id="KW-1133">Transmembrane helix</keyword>
<comment type="caution">
    <text evidence="3">The sequence shown here is derived from an EMBL/GenBank/DDBJ whole genome shotgun (WGS) entry which is preliminary data.</text>
</comment>
<dbReference type="Pfam" id="PF10825">
    <property type="entry name" value="DUF2752"/>
    <property type="match status" value="1"/>
</dbReference>
<feature type="transmembrane region" description="Helical" evidence="2">
    <location>
        <begin position="35"/>
        <end position="58"/>
    </location>
</feature>
<organism evidence="3">
    <name type="scientific">Eiseniibacteriota bacterium</name>
    <dbReference type="NCBI Taxonomy" id="2212470"/>
    <lineage>
        <taxon>Bacteria</taxon>
        <taxon>Candidatus Eiseniibacteriota</taxon>
    </lineage>
</organism>
<dbReference type="EMBL" id="DSQF01000004">
    <property type="protein sequence ID" value="HGZ42322.1"/>
    <property type="molecule type" value="Genomic_DNA"/>
</dbReference>
<protein>
    <submittedName>
        <fullName evidence="3">DUF2752 domain-containing protein</fullName>
    </submittedName>
</protein>
<evidence type="ECO:0000256" key="1">
    <source>
        <dbReference type="SAM" id="MobiDB-lite"/>
    </source>
</evidence>
<dbReference type="PROSITE" id="PS51318">
    <property type="entry name" value="TAT"/>
    <property type="match status" value="1"/>
</dbReference>
<reference evidence="3" key="1">
    <citation type="journal article" date="2020" name="mSystems">
        <title>Genome- and Community-Level Interaction Insights into Carbon Utilization and Element Cycling Functions of Hydrothermarchaeota in Hydrothermal Sediment.</title>
        <authorList>
            <person name="Zhou Z."/>
            <person name="Liu Y."/>
            <person name="Xu W."/>
            <person name="Pan J."/>
            <person name="Luo Z.H."/>
            <person name="Li M."/>
        </authorList>
    </citation>
    <scope>NUCLEOTIDE SEQUENCE [LARGE SCALE GENOMIC DNA]</scope>
    <source>
        <strain evidence="3">SpSt-381</strain>
    </source>
</reference>